<name>A0A554A1Z8_9BACI</name>
<dbReference type="AlphaFoldDB" id="A0A554A1Z8"/>
<keyword evidence="3" id="KW-0238">DNA-binding</keyword>
<feature type="coiled-coil region" evidence="4">
    <location>
        <begin position="379"/>
        <end position="406"/>
    </location>
</feature>
<proteinExistence type="inferred from homology"/>
<comment type="caution">
    <text evidence="6">The sequence shown here is derived from an EMBL/GenBank/DDBJ whole genome shotgun (WGS) entry which is preliminary data.</text>
</comment>
<evidence type="ECO:0000256" key="1">
    <source>
        <dbReference type="ARBA" id="ARBA00010923"/>
    </source>
</evidence>
<evidence type="ECO:0000256" key="3">
    <source>
        <dbReference type="ARBA" id="ARBA00023125"/>
    </source>
</evidence>
<feature type="domain" description="Type I restriction modification DNA specificity" evidence="5">
    <location>
        <begin position="21"/>
        <end position="185"/>
    </location>
</feature>
<dbReference type="EMBL" id="VLXZ01000002">
    <property type="protein sequence ID" value="TSB47695.1"/>
    <property type="molecule type" value="Genomic_DNA"/>
</dbReference>
<evidence type="ECO:0000313" key="6">
    <source>
        <dbReference type="EMBL" id="TSB47695.1"/>
    </source>
</evidence>
<evidence type="ECO:0000256" key="4">
    <source>
        <dbReference type="SAM" id="Coils"/>
    </source>
</evidence>
<dbReference type="InterPro" id="IPR000055">
    <property type="entry name" value="Restrct_endonuc_typeI_TRD"/>
</dbReference>
<dbReference type="InterPro" id="IPR044946">
    <property type="entry name" value="Restrct_endonuc_typeI_TRD_sf"/>
</dbReference>
<dbReference type="Gene3D" id="1.10.287.1120">
    <property type="entry name" value="Bipartite methylase S protein"/>
    <property type="match status" value="1"/>
</dbReference>
<evidence type="ECO:0000259" key="5">
    <source>
        <dbReference type="Pfam" id="PF01420"/>
    </source>
</evidence>
<dbReference type="PANTHER" id="PTHR30408:SF12">
    <property type="entry name" value="TYPE I RESTRICTION ENZYME MJAVIII SPECIFICITY SUBUNIT"/>
    <property type="match status" value="1"/>
</dbReference>
<feature type="coiled-coil region" evidence="4">
    <location>
        <begin position="166"/>
        <end position="197"/>
    </location>
</feature>
<dbReference type="SUPFAM" id="SSF116734">
    <property type="entry name" value="DNA methylase specificity domain"/>
    <property type="match status" value="2"/>
</dbReference>
<reference evidence="6 7" key="1">
    <citation type="submission" date="2019-07" db="EMBL/GenBank/DDBJ databases">
        <authorList>
            <person name="Park Y.J."/>
            <person name="Jeong S.E."/>
            <person name="Jung H.S."/>
        </authorList>
    </citation>
    <scope>NUCLEOTIDE SEQUENCE [LARGE SCALE GENOMIC DNA]</scope>
    <source>
        <strain evidence="7">P16(2019)</strain>
    </source>
</reference>
<comment type="similarity">
    <text evidence="1">Belongs to the type-I restriction system S methylase family.</text>
</comment>
<keyword evidence="7" id="KW-1185">Reference proteome</keyword>
<organism evidence="6 7">
    <name type="scientific">Alkalicoccobacillus porphyridii</name>
    <dbReference type="NCBI Taxonomy" id="2597270"/>
    <lineage>
        <taxon>Bacteria</taxon>
        <taxon>Bacillati</taxon>
        <taxon>Bacillota</taxon>
        <taxon>Bacilli</taxon>
        <taxon>Bacillales</taxon>
        <taxon>Bacillaceae</taxon>
        <taxon>Alkalicoccobacillus</taxon>
    </lineage>
</organism>
<dbReference type="PANTHER" id="PTHR30408">
    <property type="entry name" value="TYPE-1 RESTRICTION ENZYME ECOKI SPECIFICITY PROTEIN"/>
    <property type="match status" value="1"/>
</dbReference>
<dbReference type="Gene3D" id="3.90.220.20">
    <property type="entry name" value="DNA methylase specificity domains"/>
    <property type="match status" value="2"/>
</dbReference>
<keyword evidence="2" id="KW-0680">Restriction system</keyword>
<dbReference type="CDD" id="cd17256">
    <property type="entry name" value="RMtype1_S_EcoJA65PI-TRD1-CR1_like"/>
    <property type="match status" value="1"/>
</dbReference>
<feature type="domain" description="Type I restriction modification DNA specificity" evidence="5">
    <location>
        <begin position="217"/>
        <end position="397"/>
    </location>
</feature>
<gene>
    <name evidence="6" type="ORF">FN960_04035</name>
</gene>
<dbReference type="Pfam" id="PF01420">
    <property type="entry name" value="Methylase_S"/>
    <property type="match status" value="2"/>
</dbReference>
<dbReference type="Proteomes" id="UP000318521">
    <property type="component" value="Unassembled WGS sequence"/>
</dbReference>
<dbReference type="CDD" id="cd17245">
    <property type="entry name" value="RMtype1_S_TteMORF1547P-TRD2-CR2_Aco12261I-TRD1-CR1_like"/>
    <property type="match status" value="1"/>
</dbReference>
<dbReference type="RefSeq" id="WP_143847174.1">
    <property type="nucleotide sequence ID" value="NZ_VLXZ01000002.1"/>
</dbReference>
<dbReference type="GO" id="GO:0009307">
    <property type="term" value="P:DNA restriction-modification system"/>
    <property type="evidence" value="ECO:0007669"/>
    <property type="project" value="UniProtKB-KW"/>
</dbReference>
<sequence>MSVEAKVVREGYKMTELGEMPEEWEVLELGEVSEVILGQSPLSESYNEEGIGLPFFQGKAEFGWKYPVVKKWCDQPKKIAEPGDILFSVRAPVGEINLCNQRSCIGRGLAAIRPSEISQMYLYFYLKCKKEAFSTLGQGSTFTAINGNDLRTTQLPLPPLLEQQKIAEILSTVDEQLETIEELIEKTKELKKGLMQRLLTKGIGHTEFKKTELGEIPVGWEVKSLKDIARVSGGKRLPKGKLLTEIQTERPYIRVADMFMGGIKDHDFYYVPNDVISQIERYRIFYGDLFISVAGSLGIVGEIPRRLSGANLTENADRISEITCDNIYLKYYLMSELIQKLIKREQTQNAQPKLALTRIKNFKIALPPLHEQQKIASLLSSVDEQLDTYENEKEKVTELKKGLMQQLLTGKIRVTV</sequence>
<dbReference type="InterPro" id="IPR052021">
    <property type="entry name" value="Type-I_RS_S_subunit"/>
</dbReference>
<keyword evidence="4" id="KW-0175">Coiled coil</keyword>
<dbReference type="OrthoDB" id="9811611at2"/>
<dbReference type="GO" id="GO:0003677">
    <property type="term" value="F:DNA binding"/>
    <property type="evidence" value="ECO:0007669"/>
    <property type="project" value="UniProtKB-KW"/>
</dbReference>
<accession>A0A554A1Z8</accession>
<evidence type="ECO:0000256" key="2">
    <source>
        <dbReference type="ARBA" id="ARBA00022747"/>
    </source>
</evidence>
<evidence type="ECO:0000313" key="7">
    <source>
        <dbReference type="Proteomes" id="UP000318521"/>
    </source>
</evidence>
<protein>
    <recommendedName>
        <fullName evidence="5">Type I restriction modification DNA specificity domain-containing protein</fullName>
    </recommendedName>
</protein>